<proteinExistence type="predicted"/>
<keyword evidence="1" id="KW-0472">Membrane</keyword>
<name>A0ABN7PU72_9BURK</name>
<accession>A0ABN7PU72</accession>
<evidence type="ECO:0000256" key="1">
    <source>
        <dbReference type="SAM" id="Phobius"/>
    </source>
</evidence>
<dbReference type="InterPro" id="IPR007633">
    <property type="entry name" value="Phage_P2_Holin"/>
</dbReference>
<dbReference type="RefSeq" id="WP_211951361.1">
    <property type="nucleotide sequence ID" value="NZ_CAJPVI010000001.1"/>
</dbReference>
<keyword evidence="1" id="KW-1133">Transmembrane helix</keyword>
<feature type="transmembrane region" description="Helical" evidence="1">
    <location>
        <begin position="6"/>
        <end position="26"/>
    </location>
</feature>
<dbReference type="Pfam" id="PF04550">
    <property type="entry name" value="Phage_holin_3_2"/>
    <property type="match status" value="1"/>
</dbReference>
<dbReference type="EMBL" id="CAJPVI010000001">
    <property type="protein sequence ID" value="CAG2129058.1"/>
    <property type="molecule type" value="Genomic_DNA"/>
</dbReference>
<reference evidence="2 3" key="1">
    <citation type="submission" date="2021-03" db="EMBL/GenBank/DDBJ databases">
        <authorList>
            <person name="Peeters C."/>
        </authorList>
    </citation>
    <scope>NUCLEOTIDE SEQUENCE [LARGE SCALE GENOMIC DNA]</scope>
    <source>
        <strain evidence="2 3">LMG 26411</strain>
    </source>
</reference>
<evidence type="ECO:0000313" key="3">
    <source>
        <dbReference type="Proteomes" id="UP000672657"/>
    </source>
</evidence>
<evidence type="ECO:0008006" key="4">
    <source>
        <dbReference type="Google" id="ProtNLM"/>
    </source>
</evidence>
<evidence type="ECO:0000313" key="2">
    <source>
        <dbReference type="EMBL" id="CAG2129058.1"/>
    </source>
</evidence>
<comment type="caution">
    <text evidence="2">The sequence shown here is derived from an EMBL/GenBank/DDBJ whole genome shotgun (WGS) entry which is preliminary data.</text>
</comment>
<dbReference type="Proteomes" id="UP000672657">
    <property type="component" value="Unassembled WGS sequence"/>
</dbReference>
<sequence length="99" mass="10221">MVEQEYGTWGTLIGLGVVAAIGKLLVSNDPITPRVVIGRALLGGVTSMVAGVALIQFPALPPAGLCGIAAVLGIIGSQSLEVYLRRWADRQGGNRHGKS</sequence>
<organism evidence="2 3">
    <name type="scientific">Cupriavidus numazuensis</name>
    <dbReference type="NCBI Taxonomy" id="221992"/>
    <lineage>
        <taxon>Bacteria</taxon>
        <taxon>Pseudomonadati</taxon>
        <taxon>Pseudomonadota</taxon>
        <taxon>Betaproteobacteria</taxon>
        <taxon>Burkholderiales</taxon>
        <taxon>Burkholderiaceae</taxon>
        <taxon>Cupriavidus</taxon>
    </lineage>
</organism>
<feature type="transmembrane region" description="Helical" evidence="1">
    <location>
        <begin position="38"/>
        <end position="56"/>
    </location>
</feature>
<gene>
    <name evidence="2" type="ORF">LMG26411_00110</name>
</gene>
<protein>
    <recommendedName>
        <fullName evidence="4">Holin</fullName>
    </recommendedName>
</protein>
<keyword evidence="1" id="KW-0812">Transmembrane</keyword>
<keyword evidence="3" id="KW-1185">Reference proteome</keyword>
<feature type="transmembrane region" description="Helical" evidence="1">
    <location>
        <begin position="62"/>
        <end position="84"/>
    </location>
</feature>